<feature type="transmembrane region" description="Helical" evidence="15">
    <location>
        <begin position="273"/>
        <end position="293"/>
    </location>
</feature>
<dbReference type="Pfam" id="PF00856">
    <property type="entry name" value="SET"/>
    <property type="match status" value="1"/>
</dbReference>
<feature type="binding site" evidence="14">
    <location>
        <position position="799"/>
    </location>
    <ligand>
        <name>Mg(2+)</name>
        <dbReference type="ChEBI" id="CHEBI:18420"/>
    </ligand>
</feature>
<keyword evidence="10" id="KW-0449">Lipoprotein</keyword>
<dbReference type="SUPFAM" id="SSF51197">
    <property type="entry name" value="Clavaminate synthase-like"/>
    <property type="match status" value="1"/>
</dbReference>
<evidence type="ECO:0000256" key="10">
    <source>
        <dbReference type="ARBA" id="ARBA00023288"/>
    </source>
</evidence>
<evidence type="ECO:0000256" key="3">
    <source>
        <dbReference type="ARBA" id="ARBA00022448"/>
    </source>
</evidence>
<comment type="subcellular location">
    <subcellularLocation>
        <location evidence="1">Golgi apparatus</location>
    </subcellularLocation>
</comment>
<keyword evidence="15" id="KW-0812">Transmembrane</keyword>
<dbReference type="Gene3D" id="2.170.270.10">
    <property type="entry name" value="SET domain"/>
    <property type="match status" value="1"/>
</dbReference>
<evidence type="ECO:0000256" key="13">
    <source>
        <dbReference type="PIRSR" id="PIRSR606689-1"/>
    </source>
</evidence>
<keyword evidence="14" id="KW-0460">Magnesium</keyword>
<feature type="binding site" evidence="14">
    <location>
        <position position="782"/>
    </location>
    <ligand>
        <name>Mg(2+)</name>
        <dbReference type="ChEBI" id="CHEBI:18420"/>
    </ligand>
</feature>
<dbReference type="InterPro" id="IPR011990">
    <property type="entry name" value="TPR-like_helical_dom_sf"/>
</dbReference>
<feature type="binding site" evidence="13">
    <location>
        <position position="827"/>
    </location>
    <ligand>
        <name>GTP</name>
        <dbReference type="ChEBI" id="CHEBI:37565"/>
    </ligand>
</feature>
<protein>
    <recommendedName>
        <fullName evidence="12">ADP-ribosylation factor</fullName>
    </recommendedName>
</protein>
<dbReference type="SUPFAM" id="SSF82199">
    <property type="entry name" value="SET domain"/>
    <property type="match status" value="1"/>
</dbReference>
<keyword evidence="15" id="KW-1133">Transmembrane helix</keyword>
<dbReference type="InterPro" id="IPR046341">
    <property type="entry name" value="SET_dom_sf"/>
</dbReference>
<dbReference type="PROSITE" id="PS50280">
    <property type="entry name" value="SET"/>
    <property type="match status" value="1"/>
</dbReference>
<feature type="non-terminal residue" evidence="17">
    <location>
        <position position="1127"/>
    </location>
</feature>
<dbReference type="InterPro" id="IPR001214">
    <property type="entry name" value="SET_dom"/>
</dbReference>
<dbReference type="FunFam" id="3.40.50.300:FF:003500">
    <property type="entry name" value="ADP-ribosylation factor 1"/>
    <property type="match status" value="1"/>
</dbReference>
<comment type="similarity">
    <text evidence="2">Belongs to the small GTPase superfamily. Arf family.</text>
</comment>
<dbReference type="Proteomes" id="UP000602905">
    <property type="component" value="Unassembled WGS sequence"/>
</dbReference>
<evidence type="ECO:0000313" key="18">
    <source>
        <dbReference type="Proteomes" id="UP000602905"/>
    </source>
</evidence>
<evidence type="ECO:0000256" key="2">
    <source>
        <dbReference type="ARBA" id="ARBA00010290"/>
    </source>
</evidence>
<sequence length="1127" mass="123733">MHVNSLSSTALRYLRRGISSNITSDVHAFKSQSLNLVARNRLEGVEDLSSVFNLSRLTPPILGTLAGLPSNSFVIYPYFLSTEEQEILLKASLAKLGGRRRRRRHASEEVASELPGHSGHAWGEFFGTDKDYTFEEGHFDGVIRDYREVTVSAWPQSSPLGLSRVLLRLYELVDFENTLPDPGLITPPNIQTHVLHLASTGAILPHVDNIEASGSVIAGVSLGNTRVLRLTQSTTDSVEASFDVLLESGSVYIQRNLLKSEFIRIGSLSVDTLIVTVLLSATASTRLIIWVLANKSLDNRAKRHSCRQLKILPKEGRRLTMTKHVLKLPPQKNSPILPAFLVAIISIAAVNIFAPGAVTTVFDTFITPFKSLALKPQIPPFDVVDIPGRGKGVIANRDIKQGELLIREKPLFIVPTRPEVDPSQLIGGIVDALPSTDKAVFLALSYAKPNVSAQDIPFEIFQTNAISAGQRGTGLFPRTARLNHGCSRAFGAVYSWRDAEGVLVVHAIRDIPKGQVCTIIIEHSASGTGCTKPGVQEILTTYTNTKRRRSDRQAHLRAHYYFDCACSVCSLPKEESAASDRRLGQMADAYSMFSLWGSDNIKGTEAIKTAKKIWSIGETEGYISERGQLAADAAHVAAAHGDAKSARQWATLANKWYGIELGADSPQCKAAQAIVHSPSSHAAWGTRSAGHVGGPEASIKAYVPATPSTTAPLTLSTPSVAKLHRSWADMTHLAPRHCLSGEGCTGDVSSTSATKRGPCRLFPQKKNEKRVLIAGLDGAGKTAYLYHMCMGEVVTTIPTIGLNVETVEAHTSGRRRPLRLTCWDVGGCDKIRPLIRHYAVGTEVLVYILDSSDRERLSEAIEELKIMLDIVEDGREQGASPIPCLILANKQDLQGAMGLDEIRIKLVPIISARPACAVFPISVVSANFLSAITPAMDWVYDVTTEDSPKVQVQKSVHIRSEDKLSEKLSSWVERASEDIAPDEFLASFEAINLPSWDHYTHIRIAYTILNTYGRQKGKKMIFDGIEKYIRTSAQTTGRTFHITMTYFWIQIVHFGTQSMPTDDTQVSRGANEDFCRFLLLNPYVADGSLWEDYYSKDVIMTTNAKENMVLPDKLPLPSLIARDSIRK</sequence>
<organism evidence="17 18">
    <name type="scientific">Rhizoctonia solani</name>
    <dbReference type="NCBI Taxonomy" id="456999"/>
    <lineage>
        <taxon>Eukaryota</taxon>
        <taxon>Fungi</taxon>
        <taxon>Dikarya</taxon>
        <taxon>Basidiomycota</taxon>
        <taxon>Agaricomycotina</taxon>
        <taxon>Agaricomycetes</taxon>
        <taxon>Cantharellales</taxon>
        <taxon>Ceratobasidiaceae</taxon>
        <taxon>Rhizoctonia</taxon>
    </lineage>
</organism>
<dbReference type="SMART" id="SM00178">
    <property type="entry name" value="SAR"/>
    <property type="match status" value="1"/>
</dbReference>
<comment type="caution">
    <text evidence="17">The sequence shown here is derived from an EMBL/GenBank/DDBJ whole genome shotgun (WGS) entry which is preliminary data.</text>
</comment>
<keyword evidence="4" id="KW-0519">Myristate</keyword>
<evidence type="ECO:0000256" key="6">
    <source>
        <dbReference type="ARBA" id="ARBA00022892"/>
    </source>
</evidence>
<dbReference type="OrthoDB" id="427186at2759"/>
<reference evidence="17" key="1">
    <citation type="submission" date="2020-09" db="EMBL/GenBank/DDBJ databases">
        <title>Comparative genome analyses of four rice-infecting Rhizoctonia solani isolates reveal extensive enrichment of homogalacturonan modification genes.</title>
        <authorList>
            <person name="Lee D.-Y."/>
            <person name="Jeon J."/>
            <person name="Kim K.-T."/>
            <person name="Cheong K."/>
            <person name="Song H."/>
            <person name="Choi G."/>
            <person name="Ko J."/>
            <person name="Opiyo S.O."/>
            <person name="Zuo S."/>
            <person name="Madhav S."/>
            <person name="Lee Y.-H."/>
            <person name="Wang G.-L."/>
        </authorList>
    </citation>
    <scope>NUCLEOTIDE SEQUENCE</scope>
    <source>
        <strain evidence="17">AG1-IA WGL</strain>
    </source>
</reference>
<dbReference type="PANTHER" id="PTHR47332:SF4">
    <property type="entry name" value="SET DOMAIN-CONTAINING PROTEIN 5"/>
    <property type="match status" value="1"/>
</dbReference>
<proteinExistence type="inferred from homology"/>
<dbReference type="Gene3D" id="2.60.120.590">
    <property type="entry name" value="Alpha-ketoglutarate-dependent dioxygenase AlkB-like"/>
    <property type="match status" value="1"/>
</dbReference>
<dbReference type="InterPro" id="IPR006689">
    <property type="entry name" value="Small_GTPase_ARF/SAR"/>
</dbReference>
<keyword evidence="5 13" id="KW-0547">Nucleotide-binding</keyword>
<keyword evidence="15" id="KW-0472">Membrane</keyword>
<evidence type="ECO:0000256" key="7">
    <source>
        <dbReference type="ARBA" id="ARBA00022927"/>
    </source>
</evidence>
<dbReference type="InterPro" id="IPR037151">
    <property type="entry name" value="AlkB-like_sf"/>
</dbReference>
<keyword evidence="8" id="KW-0333">Golgi apparatus</keyword>
<dbReference type="GO" id="GO:0003924">
    <property type="term" value="F:GTPase activity"/>
    <property type="evidence" value="ECO:0007669"/>
    <property type="project" value="InterPro"/>
</dbReference>
<keyword evidence="14" id="KW-0479">Metal-binding</keyword>
<dbReference type="InterPro" id="IPR027417">
    <property type="entry name" value="P-loop_NTPase"/>
</dbReference>
<evidence type="ECO:0000256" key="12">
    <source>
        <dbReference type="ARBA" id="ARBA00070396"/>
    </source>
</evidence>
<evidence type="ECO:0000256" key="8">
    <source>
        <dbReference type="ARBA" id="ARBA00023034"/>
    </source>
</evidence>
<feature type="domain" description="SET" evidence="16">
    <location>
        <begin position="379"/>
        <end position="522"/>
    </location>
</feature>
<dbReference type="CDD" id="cd20071">
    <property type="entry name" value="SET_SMYD"/>
    <property type="match status" value="1"/>
</dbReference>
<dbReference type="AlphaFoldDB" id="A0A8H7HL02"/>
<dbReference type="CDD" id="cd00878">
    <property type="entry name" value="Arf_Arl"/>
    <property type="match status" value="1"/>
</dbReference>
<evidence type="ECO:0000256" key="9">
    <source>
        <dbReference type="ARBA" id="ARBA00023134"/>
    </source>
</evidence>
<evidence type="ECO:0000313" key="17">
    <source>
        <dbReference type="EMBL" id="KAF8689090.1"/>
    </source>
</evidence>
<feature type="transmembrane region" description="Helical" evidence="15">
    <location>
        <begin position="336"/>
        <end position="358"/>
    </location>
</feature>
<dbReference type="PROSITE" id="PS51417">
    <property type="entry name" value="ARF"/>
    <property type="match status" value="1"/>
</dbReference>
<feature type="binding site" evidence="13">
    <location>
        <begin position="775"/>
        <end position="782"/>
    </location>
    <ligand>
        <name>GTP</name>
        <dbReference type="ChEBI" id="CHEBI:37565"/>
    </ligand>
</feature>
<evidence type="ECO:0000256" key="14">
    <source>
        <dbReference type="PIRSR" id="PIRSR606689-2"/>
    </source>
</evidence>
<name>A0A8H7HL02_9AGAM</name>
<dbReference type="GO" id="GO:0016192">
    <property type="term" value="P:vesicle-mediated transport"/>
    <property type="evidence" value="ECO:0007669"/>
    <property type="project" value="UniProtKB-KW"/>
</dbReference>
<dbReference type="GO" id="GO:0005525">
    <property type="term" value="F:GTP binding"/>
    <property type="evidence" value="ECO:0007669"/>
    <property type="project" value="UniProtKB-KW"/>
</dbReference>
<dbReference type="Gene3D" id="3.40.50.300">
    <property type="entry name" value="P-loop containing nucleotide triphosphate hydrolases"/>
    <property type="match status" value="1"/>
</dbReference>
<keyword evidence="7" id="KW-0653">Protein transport</keyword>
<dbReference type="SMART" id="SM00177">
    <property type="entry name" value="ARF"/>
    <property type="match status" value="1"/>
</dbReference>
<dbReference type="PANTHER" id="PTHR47332">
    <property type="entry name" value="SET DOMAIN-CONTAINING PROTEIN 5"/>
    <property type="match status" value="1"/>
</dbReference>
<dbReference type="GO" id="GO:0015031">
    <property type="term" value="P:protein transport"/>
    <property type="evidence" value="ECO:0007669"/>
    <property type="project" value="UniProtKB-KW"/>
</dbReference>
<dbReference type="Gene3D" id="1.25.40.10">
    <property type="entry name" value="Tetratricopeptide repeat domain"/>
    <property type="match status" value="1"/>
</dbReference>
<evidence type="ECO:0000259" key="16">
    <source>
        <dbReference type="PROSITE" id="PS50280"/>
    </source>
</evidence>
<evidence type="ECO:0000256" key="15">
    <source>
        <dbReference type="SAM" id="Phobius"/>
    </source>
</evidence>
<keyword evidence="6" id="KW-0931">ER-Golgi transport</keyword>
<evidence type="ECO:0000256" key="1">
    <source>
        <dbReference type="ARBA" id="ARBA00004555"/>
    </source>
</evidence>
<dbReference type="EMBL" id="JACYCD010000691">
    <property type="protein sequence ID" value="KAF8689090.1"/>
    <property type="molecule type" value="Genomic_DNA"/>
</dbReference>
<dbReference type="SUPFAM" id="SSF52540">
    <property type="entry name" value="P-loop containing nucleoside triphosphate hydrolases"/>
    <property type="match status" value="1"/>
</dbReference>
<gene>
    <name evidence="17" type="ORF">RHS03_09243</name>
</gene>
<accession>A0A8H7HL02</accession>
<evidence type="ECO:0000256" key="5">
    <source>
        <dbReference type="ARBA" id="ARBA00022741"/>
    </source>
</evidence>
<dbReference type="GO" id="GO:0046872">
    <property type="term" value="F:metal ion binding"/>
    <property type="evidence" value="ECO:0007669"/>
    <property type="project" value="UniProtKB-KW"/>
</dbReference>
<evidence type="ECO:0000256" key="11">
    <source>
        <dbReference type="ARBA" id="ARBA00053326"/>
    </source>
</evidence>
<dbReference type="Pfam" id="PF00025">
    <property type="entry name" value="Arf"/>
    <property type="match status" value="1"/>
</dbReference>
<evidence type="ECO:0000256" key="4">
    <source>
        <dbReference type="ARBA" id="ARBA00022707"/>
    </source>
</evidence>
<keyword evidence="9 13" id="KW-0342">GTP-binding</keyword>
<dbReference type="GO" id="GO:0005794">
    <property type="term" value="C:Golgi apparatus"/>
    <property type="evidence" value="ECO:0007669"/>
    <property type="project" value="UniProtKB-SubCell"/>
</dbReference>
<keyword evidence="3" id="KW-0813">Transport</keyword>
<dbReference type="InterPro" id="IPR053185">
    <property type="entry name" value="SET_domain_protein"/>
</dbReference>
<comment type="function">
    <text evidence="11">GTP-binding protein involved in protein trafficking; may modulate vesicle budding and uncoating within the Golgi apparatus.</text>
</comment>
<feature type="binding site" evidence="13">
    <location>
        <begin position="889"/>
        <end position="892"/>
    </location>
    <ligand>
        <name>GTP</name>
        <dbReference type="ChEBI" id="CHEBI:37565"/>
    </ligand>
</feature>